<evidence type="ECO:0000313" key="1">
    <source>
        <dbReference type="EMBL" id="KAJ2974535.1"/>
    </source>
</evidence>
<evidence type="ECO:0000313" key="2">
    <source>
        <dbReference type="Proteomes" id="UP001144978"/>
    </source>
</evidence>
<organism evidence="1 2">
    <name type="scientific">Trametes sanguinea</name>
    <dbReference type="NCBI Taxonomy" id="158606"/>
    <lineage>
        <taxon>Eukaryota</taxon>
        <taxon>Fungi</taxon>
        <taxon>Dikarya</taxon>
        <taxon>Basidiomycota</taxon>
        <taxon>Agaricomycotina</taxon>
        <taxon>Agaricomycetes</taxon>
        <taxon>Polyporales</taxon>
        <taxon>Polyporaceae</taxon>
        <taxon>Trametes</taxon>
    </lineage>
</organism>
<dbReference type="Proteomes" id="UP001144978">
    <property type="component" value="Unassembled WGS sequence"/>
</dbReference>
<protein>
    <submittedName>
        <fullName evidence="1">Uncharacterized protein</fullName>
    </submittedName>
</protein>
<accession>A0ACC1N5G9</accession>
<reference evidence="1" key="1">
    <citation type="submission" date="2022-08" db="EMBL/GenBank/DDBJ databases">
        <title>Genome Sequence of Pycnoporus sanguineus.</title>
        <authorList>
            <person name="Buettner E."/>
        </authorList>
    </citation>
    <scope>NUCLEOTIDE SEQUENCE</scope>
    <source>
        <strain evidence="1">CG-C14</strain>
    </source>
</reference>
<name>A0ACC1N5G9_9APHY</name>
<keyword evidence="2" id="KW-1185">Reference proteome</keyword>
<proteinExistence type="predicted"/>
<dbReference type="EMBL" id="JANSHE010004816">
    <property type="protein sequence ID" value="KAJ2974535.1"/>
    <property type="molecule type" value="Genomic_DNA"/>
</dbReference>
<sequence>MKSECVLDADIHPGVPTALVSQRITGYCASSSRCTSLTSSAGKCRDSILFSTCLLPVVADARDPFSYSTLTNYAMSEVIKAGLLAGAAELFVMTVEPPPRATTTKQPVYRGQPFELVVRYLAYLGCFFVSLSALCHAILILSHDEGDWVKAAVPWICPSNAHNLEPLAGFSARFVAGLTLVAVGTAIRSWSFRALGPLFTFELVIKDDHRLVTSGPYRYVRHPAYTGMALILLGTHLILFGEGGFITHCNIDSTPAAVFVYLWKLCAPFTLVSLCRRCGTEDAQLRQHFGADWEEYQRKVPYVLVPFVY</sequence>
<comment type="caution">
    <text evidence="1">The sequence shown here is derived from an EMBL/GenBank/DDBJ whole genome shotgun (WGS) entry which is preliminary data.</text>
</comment>
<gene>
    <name evidence="1" type="ORF">NUW54_g11879</name>
</gene>